<evidence type="ECO:0000256" key="1">
    <source>
        <dbReference type="ARBA" id="ARBA00022679"/>
    </source>
</evidence>
<dbReference type="PANTHER" id="PTHR11947:SF3">
    <property type="entry name" value="[PYRUVATE DEHYDROGENASE (ACETYL-TRANSFERRING)] KINASE, MITOCHONDRIAL"/>
    <property type="match status" value="1"/>
</dbReference>
<sequence>MSRINRALWDTINHFASFPQSGVSLRHLLLFGQNPSEGTLCKASQFLAEELPIRLAHRVKELNDLPYNLHKMPSVVEVMDSYAESFEELVNFPPLSNREIEPAVSAALKTMSRSSLRLVASDGMRKARIPLDRRYSAAVFQRWPPAVRDYNQNFAQILHRMKKRREVVLGLLADGARRRFRCPYNIGWTDFI</sequence>
<name>A0AAW0DY93_9AGAR</name>
<feature type="domain" description="Branched-chain alpha-ketoacid dehydrogenase kinase/Pyruvate dehydrogenase kinase N-terminal" evidence="7">
    <location>
        <begin position="23"/>
        <end position="177"/>
    </location>
</feature>
<dbReference type="GO" id="GO:0004740">
    <property type="term" value="F:pyruvate dehydrogenase (acetyl-transferring) kinase activity"/>
    <property type="evidence" value="ECO:0007669"/>
    <property type="project" value="UniProtKB-EC"/>
</dbReference>
<dbReference type="GO" id="GO:0010906">
    <property type="term" value="P:regulation of glucose metabolic process"/>
    <property type="evidence" value="ECO:0007669"/>
    <property type="project" value="TreeGrafter"/>
</dbReference>
<dbReference type="EMBL" id="JAYKXP010000006">
    <property type="protein sequence ID" value="KAK7056960.1"/>
    <property type="molecule type" value="Genomic_DNA"/>
</dbReference>
<keyword evidence="1 6" id="KW-0808">Transferase</keyword>
<evidence type="ECO:0000256" key="3">
    <source>
        <dbReference type="ARBA" id="ARBA00022777"/>
    </source>
</evidence>
<organism evidence="8 9">
    <name type="scientific">Paramarasmius palmivorus</name>
    <dbReference type="NCBI Taxonomy" id="297713"/>
    <lineage>
        <taxon>Eukaryota</taxon>
        <taxon>Fungi</taxon>
        <taxon>Dikarya</taxon>
        <taxon>Basidiomycota</taxon>
        <taxon>Agaricomycotina</taxon>
        <taxon>Agaricomycetes</taxon>
        <taxon>Agaricomycetidae</taxon>
        <taxon>Agaricales</taxon>
        <taxon>Marasmiineae</taxon>
        <taxon>Marasmiaceae</taxon>
        <taxon>Paramarasmius</taxon>
    </lineage>
</organism>
<evidence type="ECO:0000256" key="5">
    <source>
        <dbReference type="ARBA" id="ARBA00048201"/>
    </source>
</evidence>
<comment type="caution">
    <text evidence="8">The sequence shown here is derived from an EMBL/GenBank/DDBJ whole genome shotgun (WGS) entry which is preliminary data.</text>
</comment>
<dbReference type="SUPFAM" id="SSF69012">
    <property type="entry name" value="alpha-ketoacid dehydrogenase kinase, N-terminal domain"/>
    <property type="match status" value="1"/>
</dbReference>
<keyword evidence="9" id="KW-1185">Reference proteome</keyword>
<keyword evidence="6" id="KW-0496">Mitochondrion</keyword>
<dbReference type="PANTHER" id="PTHR11947">
    <property type="entry name" value="PYRUVATE DEHYDROGENASE KINASE"/>
    <property type="match status" value="1"/>
</dbReference>
<dbReference type="EC" id="2.7.11.-" evidence="6"/>
<evidence type="ECO:0000313" key="9">
    <source>
        <dbReference type="Proteomes" id="UP001383192"/>
    </source>
</evidence>
<evidence type="ECO:0000256" key="4">
    <source>
        <dbReference type="ARBA" id="ARBA00022840"/>
    </source>
</evidence>
<dbReference type="InterPro" id="IPR039028">
    <property type="entry name" value="BCKD/PDK"/>
</dbReference>
<comment type="similarity">
    <text evidence="6">Belongs to the PDK/BCKDK protein kinase family.</text>
</comment>
<dbReference type="InterPro" id="IPR036784">
    <property type="entry name" value="AK/P_DHK_N_sf"/>
</dbReference>
<dbReference type="Pfam" id="PF10436">
    <property type="entry name" value="BCDHK_Adom3"/>
    <property type="match status" value="1"/>
</dbReference>
<accession>A0AAW0DY93</accession>
<dbReference type="Gene3D" id="1.20.140.20">
    <property type="entry name" value="Alpha-ketoacid/pyruvate dehydrogenase kinase, N-terminal domain"/>
    <property type="match status" value="1"/>
</dbReference>
<gene>
    <name evidence="8" type="primary">PDK2_2</name>
    <name evidence="8" type="ORF">VNI00_002678</name>
</gene>
<keyword evidence="3 6" id="KW-0418">Kinase</keyword>
<reference evidence="8 9" key="1">
    <citation type="submission" date="2024-01" db="EMBL/GenBank/DDBJ databases">
        <title>A draft genome for a cacao thread blight-causing isolate of Paramarasmius palmivorus.</title>
        <authorList>
            <person name="Baruah I.K."/>
            <person name="Bukari Y."/>
            <person name="Amoako-Attah I."/>
            <person name="Meinhardt L.W."/>
            <person name="Bailey B.A."/>
            <person name="Cohen S.P."/>
        </authorList>
    </citation>
    <scope>NUCLEOTIDE SEQUENCE [LARGE SCALE GENOMIC DNA]</scope>
    <source>
        <strain evidence="8 9">GH-12</strain>
    </source>
</reference>
<keyword evidence="4 6" id="KW-0067">ATP-binding</keyword>
<comment type="subcellular location">
    <subcellularLocation>
        <location evidence="6">Mitochondrion matrix</location>
    </subcellularLocation>
</comment>
<dbReference type="GO" id="GO:0005759">
    <property type="term" value="C:mitochondrial matrix"/>
    <property type="evidence" value="ECO:0007669"/>
    <property type="project" value="UniProtKB-SubCell"/>
</dbReference>
<evidence type="ECO:0000256" key="2">
    <source>
        <dbReference type="ARBA" id="ARBA00022741"/>
    </source>
</evidence>
<dbReference type="Proteomes" id="UP001383192">
    <property type="component" value="Unassembled WGS sequence"/>
</dbReference>
<proteinExistence type="inferred from homology"/>
<keyword evidence="2 6" id="KW-0547">Nucleotide-binding</keyword>
<evidence type="ECO:0000256" key="6">
    <source>
        <dbReference type="RuleBase" id="RU366032"/>
    </source>
</evidence>
<dbReference type="InterPro" id="IPR018955">
    <property type="entry name" value="BCDHK/PDK_N"/>
</dbReference>
<protein>
    <recommendedName>
        <fullName evidence="6">Protein-serine/threonine kinase</fullName>
        <ecNumber evidence="6">2.7.11.-</ecNumber>
    </recommendedName>
</protein>
<comment type="catalytic activity">
    <reaction evidence="5">
        <text>L-seryl-[pyruvate dehydrogenase E1 alpha subunit] + ATP = O-phospho-L-seryl-[pyruvate dehydrogenase E1 alpha subunit] + ADP + H(+)</text>
        <dbReference type="Rhea" id="RHEA:23052"/>
        <dbReference type="Rhea" id="RHEA-COMP:13689"/>
        <dbReference type="Rhea" id="RHEA-COMP:13690"/>
        <dbReference type="ChEBI" id="CHEBI:15378"/>
        <dbReference type="ChEBI" id="CHEBI:29999"/>
        <dbReference type="ChEBI" id="CHEBI:30616"/>
        <dbReference type="ChEBI" id="CHEBI:83421"/>
        <dbReference type="ChEBI" id="CHEBI:456216"/>
        <dbReference type="EC" id="2.7.11.2"/>
    </reaction>
</comment>
<dbReference type="AlphaFoldDB" id="A0AAW0DY93"/>
<evidence type="ECO:0000313" key="8">
    <source>
        <dbReference type="EMBL" id="KAK7056960.1"/>
    </source>
</evidence>
<dbReference type="GO" id="GO:0005524">
    <property type="term" value="F:ATP binding"/>
    <property type="evidence" value="ECO:0007669"/>
    <property type="project" value="UniProtKB-UniRule"/>
</dbReference>
<evidence type="ECO:0000259" key="7">
    <source>
        <dbReference type="Pfam" id="PF10436"/>
    </source>
</evidence>